<evidence type="ECO:0000256" key="1">
    <source>
        <dbReference type="SAM" id="SignalP"/>
    </source>
</evidence>
<feature type="signal peptide" evidence="1">
    <location>
        <begin position="1"/>
        <end position="20"/>
    </location>
</feature>
<keyword evidence="3" id="KW-1185">Reference proteome</keyword>
<accession>A0A1H0S792</accession>
<dbReference type="PROSITE" id="PS51257">
    <property type="entry name" value="PROKAR_LIPOPROTEIN"/>
    <property type="match status" value="1"/>
</dbReference>
<evidence type="ECO:0008006" key="4">
    <source>
        <dbReference type="Google" id="ProtNLM"/>
    </source>
</evidence>
<evidence type="ECO:0000313" key="3">
    <source>
        <dbReference type="Proteomes" id="UP000199341"/>
    </source>
</evidence>
<keyword evidence="1" id="KW-0732">Signal</keyword>
<feature type="chain" id="PRO_5039575014" description="Lipoprotein" evidence="1">
    <location>
        <begin position="21"/>
        <end position="215"/>
    </location>
</feature>
<dbReference type="Proteomes" id="UP000199341">
    <property type="component" value="Unassembled WGS sequence"/>
</dbReference>
<reference evidence="2 3" key="1">
    <citation type="submission" date="2016-10" db="EMBL/GenBank/DDBJ databases">
        <authorList>
            <person name="de Groot N.N."/>
        </authorList>
    </citation>
    <scope>NUCLEOTIDE SEQUENCE [LARGE SCALE GENOMIC DNA]</scope>
    <source>
        <strain evidence="2 3">CGMCC 4.2022</strain>
    </source>
</reference>
<protein>
    <recommendedName>
        <fullName evidence="4">Lipoprotein</fullName>
    </recommendedName>
</protein>
<gene>
    <name evidence="2" type="ORF">SAMN05216259_1265</name>
</gene>
<dbReference type="EMBL" id="FNIE01000026">
    <property type="protein sequence ID" value="SDP37409.1"/>
    <property type="molecule type" value="Genomic_DNA"/>
</dbReference>
<dbReference type="AlphaFoldDB" id="A0A1H0S792"/>
<sequence length="215" mass="22492">MIRRTTCAAALTAVLAAALAACGSGSDSGSDKITDAPATTAATTTAAPTASATRAAARPTVTFPSYAKDVFDGPKTGDPVKDQVLADSAQAMSATDDAIFHGSTDRPLLHYYYSDQALIGAVDFAKGYISKGEKWGGVTRFFDRKVTLQSATTAAVVFCSDESKSWITHNGKKLPGGGDTPQAYVLYNARLTKNAQGVWQTTNLLSDRGAKQCQP</sequence>
<dbReference type="RefSeq" id="WP_093788474.1">
    <property type="nucleotide sequence ID" value="NZ_FNIE01000026.1"/>
</dbReference>
<organism evidence="2 3">
    <name type="scientific">Actinacidiphila guanduensis</name>
    <dbReference type="NCBI Taxonomy" id="310781"/>
    <lineage>
        <taxon>Bacteria</taxon>
        <taxon>Bacillati</taxon>
        <taxon>Actinomycetota</taxon>
        <taxon>Actinomycetes</taxon>
        <taxon>Kitasatosporales</taxon>
        <taxon>Streptomycetaceae</taxon>
        <taxon>Actinacidiphila</taxon>
    </lineage>
</organism>
<name>A0A1H0S792_9ACTN</name>
<proteinExistence type="predicted"/>
<dbReference type="OrthoDB" id="4323476at2"/>
<evidence type="ECO:0000313" key="2">
    <source>
        <dbReference type="EMBL" id="SDP37409.1"/>
    </source>
</evidence>